<keyword evidence="10" id="KW-1185">Reference proteome</keyword>
<dbReference type="STRING" id="1193182.BN11_1290002"/>
<dbReference type="Proteomes" id="UP000035763">
    <property type="component" value="Unassembled WGS sequence"/>
</dbReference>
<reference evidence="9 10" key="1">
    <citation type="journal article" date="2013" name="ISME J.">
        <title>A metabolic model for members of the genus Tetrasphaera involved in enhanced biological phosphorus removal.</title>
        <authorList>
            <person name="Kristiansen R."/>
            <person name="Nguyen H.T.T."/>
            <person name="Saunders A.M."/>
            <person name="Nielsen J.L."/>
            <person name="Wimmer R."/>
            <person name="Le V.Q."/>
            <person name="McIlroy S.J."/>
            <person name="Petrovski S."/>
            <person name="Seviour R.J."/>
            <person name="Calteau A."/>
            <person name="Nielsen K.L."/>
            <person name="Nielsen P.H."/>
        </authorList>
    </citation>
    <scope>NUCLEOTIDE SEQUENCE [LARGE SCALE GENOMIC DNA]</scope>
    <source>
        <strain evidence="9 10">Ben110</strain>
    </source>
</reference>
<dbReference type="RefSeq" id="WP_048697083.1">
    <property type="nucleotide sequence ID" value="NZ_HG764815.1"/>
</dbReference>
<dbReference type="InterPro" id="IPR006091">
    <property type="entry name" value="Acyl-CoA_Oxase/DH_mid-dom"/>
</dbReference>
<gene>
    <name evidence="9" type="ORF">BN11_1290002</name>
</gene>
<dbReference type="EMBL" id="CAJA01000034">
    <property type="protein sequence ID" value="CCH72027.1"/>
    <property type="molecule type" value="Genomic_DNA"/>
</dbReference>
<keyword evidence="3 5" id="KW-0285">Flavoprotein</keyword>
<feature type="domain" description="Acyl-CoA dehydrogenase/oxidase N-terminal" evidence="8">
    <location>
        <begin position="21"/>
        <end position="130"/>
    </location>
</feature>
<evidence type="ECO:0000259" key="6">
    <source>
        <dbReference type="Pfam" id="PF00441"/>
    </source>
</evidence>
<name>W6JTC6_9MICO</name>
<dbReference type="InterPro" id="IPR009075">
    <property type="entry name" value="AcylCo_DH/oxidase_C"/>
</dbReference>
<dbReference type="InterPro" id="IPR037069">
    <property type="entry name" value="AcylCoA_DH/ox_N_sf"/>
</dbReference>
<dbReference type="Gene3D" id="1.10.540.10">
    <property type="entry name" value="Acyl-CoA dehydrogenase/oxidase, N-terminal domain"/>
    <property type="match status" value="1"/>
</dbReference>
<feature type="domain" description="Acyl-CoA oxidase/dehydrogenase middle" evidence="7">
    <location>
        <begin position="136"/>
        <end position="232"/>
    </location>
</feature>
<evidence type="ECO:0000256" key="4">
    <source>
        <dbReference type="ARBA" id="ARBA00022827"/>
    </source>
</evidence>
<dbReference type="OrthoDB" id="2769798at2"/>
<protein>
    <submittedName>
        <fullName evidence="9">Acyl-CoA dehydrogenase domain protein</fullName>
    </submittedName>
</protein>
<dbReference type="InterPro" id="IPR036250">
    <property type="entry name" value="AcylCo_DH-like_C"/>
</dbReference>
<dbReference type="Gene3D" id="1.20.140.10">
    <property type="entry name" value="Butyryl-CoA Dehydrogenase, subunit A, domain 3"/>
    <property type="match status" value="1"/>
</dbReference>
<sequence length="568" mass="60053">MTETATTGHVGGAGLDLTTLNMMIESLGDFVDEALSPERVLELDHEDECPEDVVRAMSDPNTLGVQLVFIPEAYGGMDGGAFDSYRVCEAMGRKDIGLATAVFATFLGSDPIVVGATEEQKQEWLGAIAEEGVVFAYGATEPEAGSDLGAMTTTADPITGDDGEITAYKINGRKQWISNGSIADFTTILAATPEGPTWFVVPKDTPGFSAGPPEDKHGLRLSNTAALFLDDVEVPAHNLIGTEAGKGLVQAQQVFGYTRLMVAAFGLGGGWEALDRAIAYSKERVQGGSALSEKQGFTHKLIVPHAVRLEAARAFMEDTADKIDRGLGENGAMNTEGAIAKYLATEAGNAAADAAIQAHGGYGYTRPYVVEKIKRDVRITTIYEGTSEIMEMTIARDRWQLHLKSMGRRYTDLATELEQLNNSKPDVGAGIAALGARAMAAVLEACKVGRLTRSQHVLFRLGELIAYCEGASEFAKAAAAAQDGARHEKNPGRFDGAATSAMARVYAREAAQRIALDGARYVAGAADPGSPALATLAGVPTDAIRAAQAGMLTDMDYIADVLYGRLDG</sequence>
<accession>W6JTC6</accession>
<dbReference type="PANTHER" id="PTHR43884:SF12">
    <property type="entry name" value="ISOVALERYL-COA DEHYDROGENASE, MITOCHONDRIAL-RELATED"/>
    <property type="match status" value="1"/>
</dbReference>
<keyword evidence="4 5" id="KW-0274">FAD</keyword>
<organism evidence="9 10">
    <name type="scientific">Nostocoides australiense Ben110</name>
    <dbReference type="NCBI Taxonomy" id="1193182"/>
    <lineage>
        <taxon>Bacteria</taxon>
        <taxon>Bacillati</taxon>
        <taxon>Actinomycetota</taxon>
        <taxon>Actinomycetes</taxon>
        <taxon>Micrococcales</taxon>
        <taxon>Intrasporangiaceae</taxon>
        <taxon>Nostocoides</taxon>
    </lineage>
</organism>
<feature type="domain" description="Acyl-CoA dehydrogenase/oxidase C-terminal" evidence="6">
    <location>
        <begin position="245"/>
        <end position="396"/>
    </location>
</feature>
<dbReference type="SUPFAM" id="SSF47203">
    <property type="entry name" value="Acyl-CoA dehydrogenase C-terminal domain-like"/>
    <property type="match status" value="1"/>
</dbReference>
<evidence type="ECO:0000313" key="10">
    <source>
        <dbReference type="Proteomes" id="UP000035763"/>
    </source>
</evidence>
<dbReference type="Gene3D" id="2.40.110.10">
    <property type="entry name" value="Butyryl-CoA Dehydrogenase, subunit A, domain 2"/>
    <property type="match status" value="1"/>
</dbReference>
<comment type="similarity">
    <text evidence="2 5">Belongs to the acyl-CoA dehydrogenase family.</text>
</comment>
<dbReference type="GO" id="GO:0003995">
    <property type="term" value="F:acyl-CoA dehydrogenase activity"/>
    <property type="evidence" value="ECO:0007669"/>
    <property type="project" value="TreeGrafter"/>
</dbReference>
<dbReference type="PANTHER" id="PTHR43884">
    <property type="entry name" value="ACYL-COA DEHYDROGENASE"/>
    <property type="match status" value="1"/>
</dbReference>
<dbReference type="Pfam" id="PF00441">
    <property type="entry name" value="Acyl-CoA_dh_1"/>
    <property type="match status" value="1"/>
</dbReference>
<dbReference type="InterPro" id="IPR013786">
    <property type="entry name" value="AcylCoA_DH/ox_N"/>
</dbReference>
<dbReference type="GO" id="GO:0050660">
    <property type="term" value="F:flavin adenine dinucleotide binding"/>
    <property type="evidence" value="ECO:0007669"/>
    <property type="project" value="InterPro"/>
</dbReference>
<dbReference type="Pfam" id="PF02771">
    <property type="entry name" value="Acyl-CoA_dh_N"/>
    <property type="match status" value="1"/>
</dbReference>
<evidence type="ECO:0000256" key="2">
    <source>
        <dbReference type="ARBA" id="ARBA00009347"/>
    </source>
</evidence>
<keyword evidence="5" id="KW-0560">Oxidoreductase</keyword>
<evidence type="ECO:0000313" key="9">
    <source>
        <dbReference type="EMBL" id="CCH72027.1"/>
    </source>
</evidence>
<evidence type="ECO:0000256" key="3">
    <source>
        <dbReference type="ARBA" id="ARBA00022630"/>
    </source>
</evidence>
<evidence type="ECO:0000259" key="8">
    <source>
        <dbReference type="Pfam" id="PF02771"/>
    </source>
</evidence>
<evidence type="ECO:0000256" key="5">
    <source>
        <dbReference type="RuleBase" id="RU362125"/>
    </source>
</evidence>
<dbReference type="InterPro" id="IPR009100">
    <property type="entry name" value="AcylCoA_DH/oxidase_NM_dom_sf"/>
</dbReference>
<evidence type="ECO:0000256" key="1">
    <source>
        <dbReference type="ARBA" id="ARBA00001974"/>
    </source>
</evidence>
<dbReference type="Pfam" id="PF02770">
    <property type="entry name" value="Acyl-CoA_dh_M"/>
    <property type="match status" value="1"/>
</dbReference>
<comment type="caution">
    <text evidence="9">The sequence shown here is derived from an EMBL/GenBank/DDBJ whole genome shotgun (WGS) entry which is preliminary data.</text>
</comment>
<dbReference type="SUPFAM" id="SSF56645">
    <property type="entry name" value="Acyl-CoA dehydrogenase NM domain-like"/>
    <property type="match status" value="1"/>
</dbReference>
<evidence type="ECO:0000259" key="7">
    <source>
        <dbReference type="Pfam" id="PF02770"/>
    </source>
</evidence>
<proteinExistence type="inferred from homology"/>
<dbReference type="AlphaFoldDB" id="W6JTC6"/>
<comment type="cofactor">
    <cofactor evidence="1 5">
        <name>FAD</name>
        <dbReference type="ChEBI" id="CHEBI:57692"/>
    </cofactor>
</comment>
<dbReference type="InterPro" id="IPR046373">
    <property type="entry name" value="Acyl-CoA_Oxase/DH_mid-dom_sf"/>
</dbReference>